<organism evidence="1 2">
    <name type="scientific">Taxus chinensis</name>
    <name type="common">Chinese yew</name>
    <name type="synonym">Taxus wallichiana var. chinensis</name>
    <dbReference type="NCBI Taxonomy" id="29808"/>
    <lineage>
        <taxon>Eukaryota</taxon>
        <taxon>Viridiplantae</taxon>
        <taxon>Streptophyta</taxon>
        <taxon>Embryophyta</taxon>
        <taxon>Tracheophyta</taxon>
        <taxon>Spermatophyta</taxon>
        <taxon>Pinopsida</taxon>
        <taxon>Pinidae</taxon>
        <taxon>Conifers II</taxon>
        <taxon>Cupressales</taxon>
        <taxon>Taxaceae</taxon>
        <taxon>Taxus</taxon>
    </lineage>
</organism>
<dbReference type="EMBL" id="JAHRHJ020000007">
    <property type="protein sequence ID" value="KAH9307666.1"/>
    <property type="molecule type" value="Genomic_DNA"/>
</dbReference>
<accession>A0AA38FNV1</accession>
<keyword evidence="2" id="KW-1185">Reference proteome</keyword>
<sequence>VDFCNSICHLSGNNYLILRCFWRKVYFEWYLKRTSVFWNKYNDSRLWRKSISPGNCNQRFATYSASCMITVRTPIPTPSMSNIGSGKSMTTTTGCDISILSNPALATMVPNPAGMQCRLPAGSGS</sequence>
<feature type="non-terminal residue" evidence="1">
    <location>
        <position position="125"/>
    </location>
</feature>
<dbReference type="Proteomes" id="UP000824469">
    <property type="component" value="Unassembled WGS sequence"/>
</dbReference>
<protein>
    <submittedName>
        <fullName evidence="1">Uncharacterized protein</fullName>
    </submittedName>
</protein>
<name>A0AA38FNV1_TAXCH</name>
<dbReference type="AlphaFoldDB" id="A0AA38FNV1"/>
<evidence type="ECO:0000313" key="1">
    <source>
        <dbReference type="EMBL" id="KAH9307666.1"/>
    </source>
</evidence>
<gene>
    <name evidence="1" type="ORF">KI387_035577</name>
</gene>
<comment type="caution">
    <text evidence="1">The sequence shown here is derived from an EMBL/GenBank/DDBJ whole genome shotgun (WGS) entry which is preliminary data.</text>
</comment>
<evidence type="ECO:0000313" key="2">
    <source>
        <dbReference type="Proteomes" id="UP000824469"/>
    </source>
</evidence>
<feature type="non-terminal residue" evidence="1">
    <location>
        <position position="1"/>
    </location>
</feature>
<proteinExistence type="predicted"/>
<reference evidence="1 2" key="1">
    <citation type="journal article" date="2021" name="Nat. Plants">
        <title>The Taxus genome provides insights into paclitaxel biosynthesis.</title>
        <authorList>
            <person name="Xiong X."/>
            <person name="Gou J."/>
            <person name="Liao Q."/>
            <person name="Li Y."/>
            <person name="Zhou Q."/>
            <person name="Bi G."/>
            <person name="Li C."/>
            <person name="Du R."/>
            <person name="Wang X."/>
            <person name="Sun T."/>
            <person name="Guo L."/>
            <person name="Liang H."/>
            <person name="Lu P."/>
            <person name="Wu Y."/>
            <person name="Zhang Z."/>
            <person name="Ro D.K."/>
            <person name="Shang Y."/>
            <person name="Huang S."/>
            <person name="Yan J."/>
        </authorList>
    </citation>
    <scope>NUCLEOTIDE SEQUENCE [LARGE SCALE GENOMIC DNA]</scope>
    <source>
        <strain evidence="1">Ta-2019</strain>
    </source>
</reference>